<dbReference type="AlphaFoldDB" id="A0A6A5XBA3"/>
<keyword evidence="3" id="KW-1185">Reference proteome</keyword>
<protein>
    <recommendedName>
        <fullName evidence="4">SGNH hydrolase</fullName>
    </recommendedName>
</protein>
<dbReference type="SUPFAM" id="SSF52266">
    <property type="entry name" value="SGNH hydrolase"/>
    <property type="match status" value="1"/>
</dbReference>
<feature type="compositionally biased region" description="Low complexity" evidence="1">
    <location>
        <begin position="8"/>
        <end position="19"/>
    </location>
</feature>
<dbReference type="GeneID" id="54286810"/>
<dbReference type="Proteomes" id="UP000799778">
    <property type="component" value="Unassembled WGS sequence"/>
</dbReference>
<name>A0A6A5XBA3_9PLEO</name>
<dbReference type="EMBL" id="ML978077">
    <property type="protein sequence ID" value="KAF2010183.1"/>
    <property type="molecule type" value="Genomic_DNA"/>
</dbReference>
<feature type="region of interest" description="Disordered" evidence="1">
    <location>
        <begin position="1"/>
        <end position="29"/>
    </location>
</feature>
<gene>
    <name evidence="2" type="ORF">BU24DRAFT_428205</name>
</gene>
<dbReference type="Gene3D" id="3.40.50.1110">
    <property type="entry name" value="SGNH hydrolase"/>
    <property type="match status" value="1"/>
</dbReference>
<evidence type="ECO:0008006" key="4">
    <source>
        <dbReference type="Google" id="ProtNLM"/>
    </source>
</evidence>
<dbReference type="OrthoDB" id="2150942at2759"/>
<dbReference type="RefSeq" id="XP_033378522.1">
    <property type="nucleotide sequence ID" value="XM_033529413.1"/>
</dbReference>
<evidence type="ECO:0000313" key="2">
    <source>
        <dbReference type="EMBL" id="KAF2010183.1"/>
    </source>
</evidence>
<organism evidence="2 3">
    <name type="scientific">Aaosphaeria arxii CBS 175.79</name>
    <dbReference type="NCBI Taxonomy" id="1450172"/>
    <lineage>
        <taxon>Eukaryota</taxon>
        <taxon>Fungi</taxon>
        <taxon>Dikarya</taxon>
        <taxon>Ascomycota</taxon>
        <taxon>Pezizomycotina</taxon>
        <taxon>Dothideomycetes</taxon>
        <taxon>Pleosporomycetidae</taxon>
        <taxon>Pleosporales</taxon>
        <taxon>Pleosporales incertae sedis</taxon>
        <taxon>Aaosphaeria</taxon>
    </lineage>
</organism>
<evidence type="ECO:0000313" key="3">
    <source>
        <dbReference type="Proteomes" id="UP000799778"/>
    </source>
</evidence>
<evidence type="ECO:0000256" key="1">
    <source>
        <dbReference type="SAM" id="MobiDB-lite"/>
    </source>
</evidence>
<sequence length="338" mass="37800">MGRYLLRSATSTSSTSPAQDSDDDTTSTITSKKINPYRFYMEWHGHPISSLRKFHNTVQTLRPTQPIIWLAGDSSLDNKYWVPSSGPGGEPLTVPVPEIYNSVLEHPRINPDVAFWMNHHLSSRATCINTSVEATMLRERDDHLNKHDTFIQNNISSNDALVVSIGANDIALRPTFSTIINMLNLAWLTRRTAIETGSASPLAYFAELFGARIQEYISRITSKTKPRVVIVCMIYFPLEAGKGQQGWADVNLKALGYNRYPSQLQTAIQKIYEIGTQTIRVPGVKVVPCPLYEVLDGQDPADYTARVEPSSEGGRKMAAKFVEMLEREGVVDSRANFF</sequence>
<accession>A0A6A5XBA3</accession>
<reference evidence="2" key="1">
    <citation type="journal article" date="2020" name="Stud. Mycol.">
        <title>101 Dothideomycetes genomes: a test case for predicting lifestyles and emergence of pathogens.</title>
        <authorList>
            <person name="Haridas S."/>
            <person name="Albert R."/>
            <person name="Binder M."/>
            <person name="Bloem J."/>
            <person name="Labutti K."/>
            <person name="Salamov A."/>
            <person name="Andreopoulos B."/>
            <person name="Baker S."/>
            <person name="Barry K."/>
            <person name="Bills G."/>
            <person name="Bluhm B."/>
            <person name="Cannon C."/>
            <person name="Castanera R."/>
            <person name="Culley D."/>
            <person name="Daum C."/>
            <person name="Ezra D."/>
            <person name="Gonzalez J."/>
            <person name="Henrissat B."/>
            <person name="Kuo A."/>
            <person name="Liang C."/>
            <person name="Lipzen A."/>
            <person name="Lutzoni F."/>
            <person name="Magnuson J."/>
            <person name="Mondo S."/>
            <person name="Nolan M."/>
            <person name="Ohm R."/>
            <person name="Pangilinan J."/>
            <person name="Park H.-J."/>
            <person name="Ramirez L."/>
            <person name="Alfaro M."/>
            <person name="Sun H."/>
            <person name="Tritt A."/>
            <person name="Yoshinaga Y."/>
            <person name="Zwiers L.-H."/>
            <person name="Turgeon B."/>
            <person name="Goodwin S."/>
            <person name="Spatafora J."/>
            <person name="Crous P."/>
            <person name="Grigoriev I."/>
        </authorList>
    </citation>
    <scope>NUCLEOTIDE SEQUENCE</scope>
    <source>
        <strain evidence="2">CBS 175.79</strain>
    </source>
</reference>
<proteinExistence type="predicted"/>
<dbReference type="InterPro" id="IPR036514">
    <property type="entry name" value="SGNH_hydro_sf"/>
</dbReference>